<evidence type="ECO:0000313" key="2">
    <source>
        <dbReference type="Proteomes" id="UP001432027"/>
    </source>
</evidence>
<dbReference type="EMBL" id="BTSX01000005">
    <property type="protein sequence ID" value="GMS98928.1"/>
    <property type="molecule type" value="Genomic_DNA"/>
</dbReference>
<gene>
    <name evidence="1" type="ORF">PENTCL1PPCAC_21103</name>
</gene>
<keyword evidence="2" id="KW-1185">Reference proteome</keyword>
<feature type="non-terminal residue" evidence="1">
    <location>
        <position position="83"/>
    </location>
</feature>
<name>A0AAV5TXX3_9BILA</name>
<comment type="caution">
    <text evidence="1">The sequence shown here is derived from an EMBL/GenBank/DDBJ whole genome shotgun (WGS) entry which is preliminary data.</text>
</comment>
<accession>A0AAV5TXX3</accession>
<reference evidence="1" key="1">
    <citation type="submission" date="2023-10" db="EMBL/GenBank/DDBJ databases">
        <title>Genome assembly of Pristionchus species.</title>
        <authorList>
            <person name="Yoshida K."/>
            <person name="Sommer R.J."/>
        </authorList>
    </citation>
    <scope>NUCLEOTIDE SEQUENCE</scope>
    <source>
        <strain evidence="1">RS0144</strain>
    </source>
</reference>
<proteinExistence type="predicted"/>
<evidence type="ECO:0000313" key="1">
    <source>
        <dbReference type="EMBL" id="GMS98928.1"/>
    </source>
</evidence>
<protein>
    <submittedName>
        <fullName evidence="1">Uncharacterized protein</fullName>
    </submittedName>
</protein>
<dbReference type="Proteomes" id="UP001432027">
    <property type="component" value="Unassembled WGS sequence"/>
</dbReference>
<sequence length="83" mass="9079">HEQIDGLGQPFVLSALAHVEGRDSGLERVKQDRNSDGVGHLPLGTLRNVVAELEMLARLLVEHAVLVEPLDSFCVLHAFERTG</sequence>
<feature type="non-terminal residue" evidence="1">
    <location>
        <position position="1"/>
    </location>
</feature>
<organism evidence="1 2">
    <name type="scientific">Pristionchus entomophagus</name>
    <dbReference type="NCBI Taxonomy" id="358040"/>
    <lineage>
        <taxon>Eukaryota</taxon>
        <taxon>Metazoa</taxon>
        <taxon>Ecdysozoa</taxon>
        <taxon>Nematoda</taxon>
        <taxon>Chromadorea</taxon>
        <taxon>Rhabditida</taxon>
        <taxon>Rhabditina</taxon>
        <taxon>Diplogasteromorpha</taxon>
        <taxon>Diplogasteroidea</taxon>
        <taxon>Neodiplogasteridae</taxon>
        <taxon>Pristionchus</taxon>
    </lineage>
</organism>
<dbReference type="AlphaFoldDB" id="A0AAV5TXX3"/>